<dbReference type="GO" id="GO:0008270">
    <property type="term" value="F:zinc ion binding"/>
    <property type="evidence" value="ECO:0007669"/>
    <property type="project" value="UniProtKB-UniRule"/>
</dbReference>
<dbReference type="FunFam" id="3.20.20.150:FF:000001">
    <property type="entry name" value="Probable endonuclease 4"/>
    <property type="match status" value="1"/>
</dbReference>
<evidence type="ECO:0000256" key="8">
    <source>
        <dbReference type="ARBA" id="ARBA00023204"/>
    </source>
</evidence>
<dbReference type="SMART" id="SM00518">
    <property type="entry name" value="AP2Ec"/>
    <property type="match status" value="1"/>
</dbReference>
<keyword evidence="6 9" id="KW-0378">Hydrolase</keyword>
<evidence type="ECO:0000313" key="12">
    <source>
        <dbReference type="Proteomes" id="UP000186400"/>
    </source>
</evidence>
<evidence type="ECO:0000256" key="5">
    <source>
        <dbReference type="ARBA" id="ARBA00022763"/>
    </source>
</evidence>
<evidence type="ECO:0000256" key="4">
    <source>
        <dbReference type="ARBA" id="ARBA00022759"/>
    </source>
</evidence>
<feature type="binding site" evidence="9">
    <location>
        <position position="191"/>
    </location>
    <ligand>
        <name>Zn(2+)</name>
        <dbReference type="ChEBI" id="CHEBI:29105"/>
        <label>3</label>
    </ligand>
</feature>
<dbReference type="InterPro" id="IPR013022">
    <property type="entry name" value="Xyl_isomerase-like_TIM-brl"/>
</dbReference>
<dbReference type="EC" id="3.1.21.2" evidence="9"/>
<dbReference type="GO" id="GO:0003906">
    <property type="term" value="F:DNA-(apurinic or apyrimidinic site) endonuclease activity"/>
    <property type="evidence" value="ECO:0007669"/>
    <property type="project" value="TreeGrafter"/>
</dbReference>
<dbReference type="SUPFAM" id="SSF51658">
    <property type="entry name" value="Xylose isomerase-like"/>
    <property type="match status" value="1"/>
</dbReference>
<feature type="binding site" evidence="9">
    <location>
        <position position="238"/>
    </location>
    <ligand>
        <name>Zn(2+)</name>
        <dbReference type="ChEBI" id="CHEBI:29105"/>
        <label>3</label>
    </ligand>
</feature>
<dbReference type="PROSITE" id="PS51432">
    <property type="entry name" value="AP_NUCLEASE_F2_4"/>
    <property type="match status" value="1"/>
</dbReference>
<gene>
    <name evidence="9" type="primary">nfo</name>
    <name evidence="11" type="ORF">SAMN05920897_1129</name>
</gene>
<keyword evidence="5 9" id="KW-0227">DNA damage</keyword>
<dbReference type="RefSeq" id="WP_076489109.1">
    <property type="nucleotide sequence ID" value="NZ_FTMS01000012.1"/>
</dbReference>
<feature type="binding site" evidence="9">
    <location>
        <position position="240"/>
    </location>
    <ligand>
        <name>Zn(2+)</name>
        <dbReference type="ChEBI" id="CHEBI:29105"/>
        <label>3</label>
    </ligand>
</feature>
<evidence type="ECO:0000256" key="1">
    <source>
        <dbReference type="ARBA" id="ARBA00005340"/>
    </source>
</evidence>
<feature type="binding site" evidence="9">
    <location>
        <position position="270"/>
    </location>
    <ligand>
        <name>Zn(2+)</name>
        <dbReference type="ChEBI" id="CHEBI:29105"/>
        <label>2</label>
    </ligand>
</feature>
<comment type="catalytic activity">
    <reaction evidence="9">
        <text>Endonucleolytic cleavage to 5'-phosphooligonucleotide end-products.</text>
        <dbReference type="EC" id="3.1.21.2"/>
    </reaction>
</comment>
<dbReference type="PANTHER" id="PTHR21445:SF0">
    <property type="entry name" value="APURINIC-APYRIMIDINIC ENDONUCLEASE"/>
    <property type="match status" value="1"/>
</dbReference>
<dbReference type="HAMAP" id="MF_00152">
    <property type="entry name" value="Nfo"/>
    <property type="match status" value="1"/>
</dbReference>
<dbReference type="PROSITE" id="PS00730">
    <property type="entry name" value="AP_NUCLEASE_F2_2"/>
    <property type="match status" value="1"/>
</dbReference>
<feature type="binding site" evidence="9">
    <location>
        <position position="113"/>
    </location>
    <ligand>
        <name>Zn(2+)</name>
        <dbReference type="ChEBI" id="CHEBI:29105"/>
        <label>1</label>
    </ligand>
</feature>
<dbReference type="PANTHER" id="PTHR21445">
    <property type="entry name" value="ENDONUCLEASE IV ENDODEOXYRIBONUCLEASE IV"/>
    <property type="match status" value="1"/>
</dbReference>
<feature type="binding site" evidence="9">
    <location>
        <position position="188"/>
    </location>
    <ligand>
        <name>Zn(2+)</name>
        <dbReference type="ChEBI" id="CHEBI:29105"/>
        <label>2</label>
    </ligand>
</feature>
<dbReference type="EMBL" id="FTMS01000012">
    <property type="protein sequence ID" value="SIQ63123.1"/>
    <property type="molecule type" value="Genomic_DNA"/>
</dbReference>
<comment type="similarity">
    <text evidence="1 9">Belongs to the AP endonuclease 2 family.</text>
</comment>
<organism evidence="11 12">
    <name type="scientific">Alkalispirochaeta americana</name>
    <dbReference type="NCBI Taxonomy" id="159291"/>
    <lineage>
        <taxon>Bacteria</taxon>
        <taxon>Pseudomonadati</taxon>
        <taxon>Spirochaetota</taxon>
        <taxon>Spirochaetia</taxon>
        <taxon>Spirochaetales</taxon>
        <taxon>Spirochaetaceae</taxon>
        <taxon>Alkalispirochaeta</taxon>
    </lineage>
</organism>
<feature type="binding site" evidence="9">
    <location>
        <position position="225"/>
    </location>
    <ligand>
        <name>Zn(2+)</name>
        <dbReference type="ChEBI" id="CHEBI:29105"/>
        <label>2</label>
    </ligand>
</feature>
<dbReference type="InterPro" id="IPR018246">
    <property type="entry name" value="AP_endonuc_F2_Zn_BS"/>
</dbReference>
<keyword evidence="7 9" id="KW-0862">Zinc</keyword>
<dbReference type="GO" id="GO:0006284">
    <property type="term" value="P:base-excision repair"/>
    <property type="evidence" value="ECO:0007669"/>
    <property type="project" value="TreeGrafter"/>
</dbReference>
<keyword evidence="12" id="KW-1185">Reference proteome</keyword>
<dbReference type="CDD" id="cd00019">
    <property type="entry name" value="AP2Ec"/>
    <property type="match status" value="1"/>
</dbReference>
<reference evidence="11 12" key="1">
    <citation type="submission" date="2017-01" db="EMBL/GenBank/DDBJ databases">
        <authorList>
            <person name="Mah S.A."/>
            <person name="Swanson W.J."/>
            <person name="Moy G.W."/>
            <person name="Vacquier V.D."/>
        </authorList>
    </citation>
    <scope>NUCLEOTIDE SEQUENCE [LARGE SCALE GENOMIC DNA]</scope>
    <source>
        <strain evidence="11 12">ASpG1</strain>
    </source>
</reference>
<keyword evidence="2 9" id="KW-0540">Nuclease</keyword>
<evidence type="ECO:0000256" key="3">
    <source>
        <dbReference type="ARBA" id="ARBA00022723"/>
    </source>
</evidence>
<keyword evidence="8 9" id="KW-0234">DNA repair</keyword>
<protein>
    <recommendedName>
        <fullName evidence="9">Probable endonuclease 4</fullName>
        <ecNumber evidence="9">3.1.21.2</ecNumber>
    </recommendedName>
    <alternativeName>
        <fullName evidence="9">Endodeoxyribonuclease IV</fullName>
    </alternativeName>
    <alternativeName>
        <fullName evidence="9">Endonuclease IV</fullName>
    </alternativeName>
</protein>
<evidence type="ECO:0000259" key="10">
    <source>
        <dbReference type="Pfam" id="PF01261"/>
    </source>
</evidence>
<proteinExistence type="inferred from homology"/>
<feature type="binding site" evidence="9">
    <location>
        <position position="73"/>
    </location>
    <ligand>
        <name>Zn(2+)</name>
        <dbReference type="ChEBI" id="CHEBI:29105"/>
        <label>1</label>
    </ligand>
</feature>
<evidence type="ECO:0000256" key="9">
    <source>
        <dbReference type="HAMAP-Rule" id="MF_00152"/>
    </source>
</evidence>
<comment type="cofactor">
    <cofactor evidence="9">
        <name>Zn(2+)</name>
        <dbReference type="ChEBI" id="CHEBI:29105"/>
    </cofactor>
    <text evidence="9">Binds 3 Zn(2+) ions.</text>
</comment>
<keyword evidence="4 9" id="KW-0255">Endonuclease</keyword>
<dbReference type="Pfam" id="PF01261">
    <property type="entry name" value="AP_endonuc_2"/>
    <property type="match status" value="1"/>
</dbReference>
<dbReference type="STRING" id="159291.SAMN05920897_1129"/>
<feature type="binding site" evidence="9">
    <location>
        <position position="154"/>
    </location>
    <ligand>
        <name>Zn(2+)</name>
        <dbReference type="ChEBI" id="CHEBI:29105"/>
        <label>2</label>
    </ligand>
</feature>
<comment type="function">
    <text evidence="9">Endonuclease IV plays a role in DNA repair. It cleaves phosphodiester bonds at apurinic or apyrimidinic (AP) sites, generating a 3'-hydroxyl group and a 5'-terminal sugar phosphate.</text>
</comment>
<dbReference type="Gene3D" id="3.20.20.150">
    <property type="entry name" value="Divalent-metal-dependent TIM barrel enzymes"/>
    <property type="match status" value="1"/>
</dbReference>
<feature type="binding site" evidence="9">
    <location>
        <position position="154"/>
    </location>
    <ligand>
        <name>Zn(2+)</name>
        <dbReference type="ChEBI" id="CHEBI:29105"/>
        <label>1</label>
    </ligand>
</feature>
<dbReference type="Proteomes" id="UP000186400">
    <property type="component" value="Unassembled WGS sequence"/>
</dbReference>
<dbReference type="GO" id="GO:0003677">
    <property type="term" value="F:DNA binding"/>
    <property type="evidence" value="ECO:0007669"/>
    <property type="project" value="InterPro"/>
</dbReference>
<sequence length="290" mass="31241">MRQRSITLGAHVSAAGGVQNAPGNARAIGAGAFALFTRNQRRWHSPGYTTETIALFRQALSDQGFAPESVLPHAGYLINLGSPDEEVREKSIRGLADELERTIQLGLGLLNFHPGTSKGQMDEAATCRRIADGIDQVLQAVEDTRRAPARLVLENTAGQGSNMGATFSQLAQIIEASAFPERLAVCVDTCHAFAAGFDIRNAAGWDALMADLEQTLGLERLAGLHLNDSLGALGSKKDRHQPIGEGEIGLEGFRAIMQDQRLDGLPLILETPDPDGWAREIELLLEMARN</sequence>
<evidence type="ECO:0000313" key="11">
    <source>
        <dbReference type="EMBL" id="SIQ63123.1"/>
    </source>
</evidence>
<evidence type="ECO:0000256" key="2">
    <source>
        <dbReference type="ARBA" id="ARBA00022722"/>
    </source>
</evidence>
<feature type="domain" description="Xylose isomerase-like TIM barrel" evidence="10">
    <location>
        <begin position="24"/>
        <end position="285"/>
    </location>
</feature>
<evidence type="ECO:0000256" key="7">
    <source>
        <dbReference type="ARBA" id="ARBA00022833"/>
    </source>
</evidence>
<dbReference type="NCBIfam" id="TIGR00587">
    <property type="entry name" value="nfo"/>
    <property type="match status" value="1"/>
</dbReference>
<name>A0A1N6UC15_9SPIO</name>
<keyword evidence="3 9" id="KW-0479">Metal-binding</keyword>
<accession>A0A1N6UC15</accession>
<dbReference type="OrthoDB" id="9805666at2"/>
<dbReference type="InterPro" id="IPR001719">
    <property type="entry name" value="AP_endonuc_2"/>
</dbReference>
<dbReference type="PROSITE" id="PS00731">
    <property type="entry name" value="AP_NUCLEASE_F2_3"/>
    <property type="match status" value="1"/>
</dbReference>
<dbReference type="InterPro" id="IPR036237">
    <property type="entry name" value="Xyl_isomerase-like_sf"/>
</dbReference>
<dbReference type="GO" id="GO:0008833">
    <property type="term" value="F:deoxyribonuclease IV (phage-T4-induced) activity"/>
    <property type="evidence" value="ECO:0007669"/>
    <property type="project" value="UniProtKB-UniRule"/>
</dbReference>
<dbReference type="AlphaFoldDB" id="A0A1N6UC15"/>
<dbReference type="GO" id="GO:0008081">
    <property type="term" value="F:phosphoric diester hydrolase activity"/>
    <property type="evidence" value="ECO:0007669"/>
    <property type="project" value="TreeGrafter"/>
</dbReference>
<evidence type="ECO:0000256" key="6">
    <source>
        <dbReference type="ARBA" id="ARBA00022801"/>
    </source>
</evidence>
<dbReference type="PROSITE" id="PS00729">
    <property type="entry name" value="AP_NUCLEASE_F2_1"/>
    <property type="match status" value="1"/>
</dbReference>
<dbReference type="NCBIfam" id="NF002199">
    <property type="entry name" value="PRK01060.1-4"/>
    <property type="match status" value="1"/>
</dbReference>